<name>A0A0F9UKZ3_9ZZZZ</name>
<dbReference type="EMBL" id="LAZR01000131">
    <property type="protein sequence ID" value="KKN88107.1"/>
    <property type="molecule type" value="Genomic_DNA"/>
</dbReference>
<dbReference type="AlphaFoldDB" id="A0A0F9UKZ3"/>
<sequence length="198" mass="22212">MGYNIRTGLVEKHAKLLQRIYIAVAVGGGDLRFDCSNPDDMNAQRYQLLRILRATRLLKDECDGLFVDLHSKVKICEDWDLMAVIVRPVTAHRSSTVLTPYRENEHDVLERLKQFEGQMDLVHFLPTPEFSAETWQIALQTIGFNLVPNPDDPDSWIGGPVGDEGEVDYAVARMTDKTPSGFALLSAFEKSGDMSQDG</sequence>
<proteinExistence type="predicted"/>
<accession>A0A0F9UKZ3</accession>
<organism evidence="1">
    <name type="scientific">marine sediment metagenome</name>
    <dbReference type="NCBI Taxonomy" id="412755"/>
    <lineage>
        <taxon>unclassified sequences</taxon>
        <taxon>metagenomes</taxon>
        <taxon>ecological metagenomes</taxon>
    </lineage>
</organism>
<evidence type="ECO:0000313" key="1">
    <source>
        <dbReference type="EMBL" id="KKN88107.1"/>
    </source>
</evidence>
<protein>
    <submittedName>
        <fullName evidence="1">Uncharacterized protein</fullName>
    </submittedName>
</protein>
<reference evidence="1" key="1">
    <citation type="journal article" date="2015" name="Nature">
        <title>Complex archaea that bridge the gap between prokaryotes and eukaryotes.</title>
        <authorList>
            <person name="Spang A."/>
            <person name="Saw J.H."/>
            <person name="Jorgensen S.L."/>
            <person name="Zaremba-Niedzwiedzka K."/>
            <person name="Martijn J."/>
            <person name="Lind A.E."/>
            <person name="van Eijk R."/>
            <person name="Schleper C."/>
            <person name="Guy L."/>
            <person name="Ettema T.J."/>
        </authorList>
    </citation>
    <scope>NUCLEOTIDE SEQUENCE</scope>
</reference>
<gene>
    <name evidence="1" type="ORF">LCGC14_0251790</name>
</gene>
<comment type="caution">
    <text evidence="1">The sequence shown here is derived from an EMBL/GenBank/DDBJ whole genome shotgun (WGS) entry which is preliminary data.</text>
</comment>